<proteinExistence type="predicted"/>
<dbReference type="HOGENOM" id="CLU_377097_0_0_6"/>
<evidence type="ECO:0000313" key="1">
    <source>
        <dbReference type="EMBL" id="ENV31873.1"/>
    </source>
</evidence>
<dbReference type="AlphaFoldDB" id="N8ZJF3"/>
<dbReference type="STRING" id="202952.GCA_000747725_01121"/>
<evidence type="ECO:0000313" key="2">
    <source>
        <dbReference type="Proteomes" id="UP000013117"/>
    </source>
</evidence>
<dbReference type="EMBL" id="APPN01000083">
    <property type="protein sequence ID" value="ENV31873.1"/>
    <property type="molecule type" value="Genomic_DNA"/>
</dbReference>
<gene>
    <name evidence="1" type="ORF">F960_04242</name>
</gene>
<dbReference type="Proteomes" id="UP000013117">
    <property type="component" value="Unassembled WGS sequence"/>
</dbReference>
<name>N8ZJF3_9GAMM</name>
<comment type="caution">
    <text evidence="1">The sequence shown here is derived from an EMBL/GenBank/DDBJ whole genome shotgun (WGS) entry which is preliminary data.</text>
</comment>
<dbReference type="OrthoDB" id="1492778at2"/>
<reference evidence="1 2" key="1">
    <citation type="submission" date="2013-02" db="EMBL/GenBank/DDBJ databases">
        <title>The Genome Sequence of Acinetobacter gerneri CIP 107464.</title>
        <authorList>
            <consortium name="The Broad Institute Genome Sequencing Platform"/>
            <consortium name="The Broad Institute Genome Sequencing Center for Infectious Disease"/>
            <person name="Cerqueira G."/>
            <person name="Feldgarden M."/>
            <person name="Courvalin P."/>
            <person name="Perichon B."/>
            <person name="Grillot-Courvalin C."/>
            <person name="Clermont D."/>
            <person name="Rocha E."/>
            <person name="Yoon E.-J."/>
            <person name="Nemec A."/>
            <person name="Walker B."/>
            <person name="Young S.K."/>
            <person name="Zeng Q."/>
            <person name="Gargeya S."/>
            <person name="Fitzgerald M."/>
            <person name="Haas B."/>
            <person name="Abouelleil A."/>
            <person name="Alvarado L."/>
            <person name="Arachchi H.M."/>
            <person name="Berlin A.M."/>
            <person name="Chapman S.B."/>
            <person name="Dewar J."/>
            <person name="Goldberg J."/>
            <person name="Griggs A."/>
            <person name="Gujja S."/>
            <person name="Hansen M."/>
            <person name="Howarth C."/>
            <person name="Imamovic A."/>
            <person name="Larimer J."/>
            <person name="McCowan C."/>
            <person name="Murphy C."/>
            <person name="Neiman D."/>
            <person name="Pearson M."/>
            <person name="Priest M."/>
            <person name="Roberts A."/>
            <person name="Saif S."/>
            <person name="Shea T."/>
            <person name="Sisk P."/>
            <person name="Sykes S."/>
            <person name="Wortman J."/>
            <person name="Nusbaum C."/>
            <person name="Birren B."/>
        </authorList>
    </citation>
    <scope>NUCLEOTIDE SEQUENCE [LARGE SCALE GENOMIC DNA]</scope>
    <source>
        <strain evidence="1 2">CIP 107464</strain>
    </source>
</reference>
<protein>
    <submittedName>
        <fullName evidence="1">Uncharacterized protein</fullName>
    </submittedName>
</protein>
<dbReference type="RefSeq" id="WP_004870154.1">
    <property type="nucleotide sequence ID" value="NZ_ASYY01000061.1"/>
</dbReference>
<organism evidence="1 2">
    <name type="scientific">Acinetobacter gerneri DSM 14967 = CIP 107464 = MTCC 9824</name>
    <dbReference type="NCBI Taxonomy" id="1120926"/>
    <lineage>
        <taxon>Bacteria</taxon>
        <taxon>Pseudomonadati</taxon>
        <taxon>Pseudomonadota</taxon>
        <taxon>Gammaproteobacteria</taxon>
        <taxon>Moraxellales</taxon>
        <taxon>Moraxellaceae</taxon>
        <taxon>Acinetobacter</taxon>
    </lineage>
</organism>
<accession>N8ZJF3</accession>
<keyword evidence="2" id="KW-1185">Reference proteome</keyword>
<sequence>MDVDQYDSYHTYWLAVDNFDEDNKKKIQIFECLNTLNTNGSTHYSPIFSAYVDSPPELALNITNINSILFIYSNDPYTFLGHLRSNHIVNLSNVYFSNGLASILIINEPREIVEKILEIENINIIEFWELDDNQFLLNQETIKVTKPNLEKIPQVQFDLNQMNTLASYVEQINSSLQTLYRNYSQYIPSEINGLYVIENYVGLVCDQILKCKDLLKSVQLIDTDGTSDQDERALSISEKISLIKKKNSYESHIIEISASLSYAITQGTSGISPIIQNKSPFPHHSLLGVGGAVRALIAYVRHIERAMCSADPKMVINESYSQTLFPDLEILPYKPDTLVFPNITNAQQSNRSTKFDSCNPRPIKKPFPLITHFSLRHGFKESIFTVTAASESLNLEVKPQWTISTLSHEVMHSRVRHIFNTLMTIDFSSYEENKRVEAEARELASHYEVYIQWIRSQKTNNDSTKLRLRNVIYNYCLMCEMSEQTGKAGALKLGASRDISKIFGNNNIENGKTLRNFYIKHQMKAIELLVHFHDYYFIYQNNSELYFRSIIISWSKVAAPYSNPSYYLIRCLATAALGTSEDPQVAFQIAVDKIYEAIKAIKEADYQLPLVEVFESYLDMFLSQIDSDKNKSIDHTKSKRIFINEFECAYWFIDIFSNYFSSIKTLNHLQNSDVDNDSLTRTDIYGNGEFINPITLCLSSLNRSLNDTSELINQRWLSAWNFLVISGQLEKINGS</sequence>
<dbReference type="GeneID" id="84211503"/>
<dbReference type="PATRIC" id="fig|1120926.3.peg.4129"/>